<keyword evidence="3" id="KW-0732">Signal</keyword>
<dbReference type="GeneTree" id="ENSGT00940000160376"/>
<dbReference type="InterPro" id="IPR043136">
    <property type="entry name" value="B30.2/SPRY_sf"/>
</dbReference>
<dbReference type="SUPFAM" id="SSF49899">
    <property type="entry name" value="Concanavalin A-like lectins/glucanases"/>
    <property type="match status" value="1"/>
</dbReference>
<dbReference type="InterPro" id="IPR035778">
    <property type="entry name" value="SPRY_hnRNP_U"/>
</dbReference>
<keyword evidence="2" id="KW-0539">Nucleus</keyword>
<sequence>MIIILSVTFFFFFFCLVATCDLQFEMDRERYGGRPLFHSTFPCLWSGSRATHGVMKGNVYFEVKRTDNLPLSEGYSEFPLLRVGWSVARSGPQLGEDDLSFAYDSRGLKATSSHFEAYGKSFGEHDVIGCYANLDGDSVELSFSKNGEDLGQAFHFKKSSLGNHALLPHILCKGCAFQVNFGQKLKPWHKSREGFCFLHDLKSEDLIRTPVPPRCEYDCEMLMMVGYPASGKTTWVLKHIQENPDKNYIHLSVDRFIPQVKTVGLDKTEDNNKVKDLHVKLATQCLNRALEIASYRKANYIIDQCSVYKTSQFWKLQCFCQFKSKAVLLVTTEEEWKRRLEVRRKEGEVYPEAVLYHMIVHFWTPKIAKMPLDDIIFPEFNKKLASSLLYTLMDNTSRLLVKKSGKGPKIRFIRSRENILESLRPRSYVRPTPLIPPRRPHPE</sequence>
<proteinExistence type="predicted"/>
<evidence type="ECO:0000256" key="1">
    <source>
        <dbReference type="ARBA" id="ARBA00004123"/>
    </source>
</evidence>
<evidence type="ECO:0000256" key="3">
    <source>
        <dbReference type="SAM" id="SignalP"/>
    </source>
</evidence>
<dbReference type="GO" id="GO:0005634">
    <property type="term" value="C:nucleus"/>
    <property type="evidence" value="ECO:0007669"/>
    <property type="project" value="UniProtKB-SubCell"/>
</dbReference>
<reference evidence="5" key="2">
    <citation type="submission" date="2025-09" db="UniProtKB">
        <authorList>
            <consortium name="Ensembl"/>
        </authorList>
    </citation>
    <scope>IDENTIFICATION</scope>
</reference>
<accession>A0A8C5Q655</accession>
<keyword evidence="6" id="KW-1185">Reference proteome</keyword>
<dbReference type="InterPro" id="IPR003877">
    <property type="entry name" value="SPRY_dom"/>
</dbReference>
<dbReference type="CDD" id="cd12884">
    <property type="entry name" value="SPRY_hnRNP"/>
    <property type="match status" value="1"/>
</dbReference>
<dbReference type="InterPro" id="IPR027417">
    <property type="entry name" value="P-loop_NTPase"/>
</dbReference>
<name>A0A8C5Q655_9ANUR</name>
<dbReference type="Proteomes" id="UP000694569">
    <property type="component" value="Unplaced"/>
</dbReference>
<dbReference type="PANTHER" id="PTHR12381">
    <property type="entry name" value="HETEROGENEOUS NUCLEAR RIBONUCLEOPROTEIN U FAMILY MEMBER"/>
    <property type="match status" value="1"/>
</dbReference>
<dbReference type="Gene3D" id="3.40.50.300">
    <property type="entry name" value="P-loop containing nucleotide triphosphate hydrolases"/>
    <property type="match status" value="1"/>
</dbReference>
<dbReference type="SMART" id="SM00449">
    <property type="entry name" value="SPRY"/>
    <property type="match status" value="1"/>
</dbReference>
<dbReference type="Ensembl" id="ENSLLET00000034363.1">
    <property type="protein sequence ID" value="ENSLLEP00000033095.1"/>
    <property type="gene ID" value="ENSLLEG00000020960.1"/>
</dbReference>
<dbReference type="GO" id="GO:0000380">
    <property type="term" value="P:alternative mRNA splicing, via spliceosome"/>
    <property type="evidence" value="ECO:0007669"/>
    <property type="project" value="TreeGrafter"/>
</dbReference>
<dbReference type="InterPro" id="IPR001870">
    <property type="entry name" value="B30.2/SPRY"/>
</dbReference>
<evidence type="ECO:0000259" key="4">
    <source>
        <dbReference type="PROSITE" id="PS50188"/>
    </source>
</evidence>
<evidence type="ECO:0000313" key="5">
    <source>
        <dbReference type="Ensembl" id="ENSLLEP00000033095.1"/>
    </source>
</evidence>
<evidence type="ECO:0000256" key="2">
    <source>
        <dbReference type="ARBA" id="ARBA00023242"/>
    </source>
</evidence>
<dbReference type="PANTHER" id="PTHR12381:SF66">
    <property type="entry name" value="HETEROGENEOUS NUCLEAR RIBONUCLEOPROTEIN U-LIKE PROTEIN 2"/>
    <property type="match status" value="1"/>
</dbReference>
<dbReference type="PROSITE" id="PS50188">
    <property type="entry name" value="B302_SPRY"/>
    <property type="match status" value="1"/>
</dbReference>
<dbReference type="Gene3D" id="2.60.120.920">
    <property type="match status" value="1"/>
</dbReference>
<dbReference type="SUPFAM" id="SSF52540">
    <property type="entry name" value="P-loop containing nucleoside triphosphate hydrolases"/>
    <property type="match status" value="1"/>
</dbReference>
<dbReference type="Pfam" id="PF00622">
    <property type="entry name" value="SPRY"/>
    <property type="match status" value="1"/>
</dbReference>
<protein>
    <recommendedName>
        <fullName evidence="4">B30.2/SPRY domain-containing protein</fullName>
    </recommendedName>
</protein>
<feature type="domain" description="B30.2/SPRY" evidence="4">
    <location>
        <begin position="1"/>
        <end position="186"/>
    </location>
</feature>
<dbReference type="GO" id="GO:0003723">
    <property type="term" value="F:RNA binding"/>
    <property type="evidence" value="ECO:0007669"/>
    <property type="project" value="TreeGrafter"/>
</dbReference>
<organism evidence="5 6">
    <name type="scientific">Leptobrachium leishanense</name>
    <name type="common">Leishan spiny toad</name>
    <dbReference type="NCBI Taxonomy" id="445787"/>
    <lineage>
        <taxon>Eukaryota</taxon>
        <taxon>Metazoa</taxon>
        <taxon>Chordata</taxon>
        <taxon>Craniata</taxon>
        <taxon>Vertebrata</taxon>
        <taxon>Euteleostomi</taxon>
        <taxon>Amphibia</taxon>
        <taxon>Batrachia</taxon>
        <taxon>Anura</taxon>
        <taxon>Pelobatoidea</taxon>
        <taxon>Megophryidae</taxon>
        <taxon>Leptobrachium</taxon>
    </lineage>
</organism>
<feature type="chain" id="PRO_5034275036" description="B30.2/SPRY domain-containing protein" evidence="3">
    <location>
        <begin position="20"/>
        <end position="443"/>
    </location>
</feature>
<dbReference type="AlphaFoldDB" id="A0A8C5Q655"/>
<dbReference type="InterPro" id="IPR013320">
    <property type="entry name" value="ConA-like_dom_sf"/>
</dbReference>
<dbReference type="OrthoDB" id="445357at2759"/>
<evidence type="ECO:0000313" key="6">
    <source>
        <dbReference type="Proteomes" id="UP000694569"/>
    </source>
</evidence>
<feature type="signal peptide" evidence="3">
    <location>
        <begin position="1"/>
        <end position="19"/>
    </location>
</feature>
<reference evidence="5" key="1">
    <citation type="submission" date="2025-08" db="UniProtKB">
        <authorList>
            <consortium name="Ensembl"/>
        </authorList>
    </citation>
    <scope>IDENTIFICATION</scope>
</reference>
<dbReference type="Pfam" id="PF13671">
    <property type="entry name" value="AAA_33"/>
    <property type="match status" value="1"/>
</dbReference>
<comment type="subcellular location">
    <subcellularLocation>
        <location evidence="1">Nucleus</location>
    </subcellularLocation>
</comment>